<feature type="compositionally biased region" description="Basic and acidic residues" evidence="1">
    <location>
        <begin position="23"/>
        <end position="32"/>
    </location>
</feature>
<keyword evidence="3" id="KW-1185">Reference proteome</keyword>
<comment type="caution">
    <text evidence="2">The sequence shown here is derived from an EMBL/GenBank/DDBJ whole genome shotgun (WGS) entry which is preliminary data.</text>
</comment>
<feature type="region of interest" description="Disordered" evidence="1">
    <location>
        <begin position="21"/>
        <end position="57"/>
    </location>
</feature>
<accession>A0A8J4TQ98</accession>
<dbReference type="AlphaFoldDB" id="A0A8J4TQ98"/>
<evidence type="ECO:0000256" key="1">
    <source>
        <dbReference type="SAM" id="MobiDB-lite"/>
    </source>
</evidence>
<sequence length="57" mass="6401">MPEQMWSSLILDQSFSSGTLLNRDSEFHDTGELHTTSASEHSLPKPVSMLQLERRAA</sequence>
<feature type="non-terminal residue" evidence="2">
    <location>
        <position position="57"/>
    </location>
</feature>
<dbReference type="Proteomes" id="UP000727407">
    <property type="component" value="Unassembled WGS sequence"/>
</dbReference>
<gene>
    <name evidence="2" type="ORF">DAT39_010873</name>
</gene>
<evidence type="ECO:0000313" key="2">
    <source>
        <dbReference type="EMBL" id="KAF5899410.1"/>
    </source>
</evidence>
<dbReference type="EMBL" id="QNUK01000168">
    <property type="protein sequence ID" value="KAF5899410.1"/>
    <property type="molecule type" value="Genomic_DNA"/>
</dbReference>
<reference evidence="2" key="1">
    <citation type="submission" date="2020-07" db="EMBL/GenBank/DDBJ databases">
        <title>Clarias magur genome sequencing, assembly and annotation.</title>
        <authorList>
            <person name="Kushwaha B."/>
            <person name="Kumar R."/>
            <person name="Das P."/>
            <person name="Joshi C.G."/>
            <person name="Kumar D."/>
            <person name="Nagpure N.S."/>
            <person name="Pandey M."/>
            <person name="Agarwal S."/>
            <person name="Srivastava S."/>
            <person name="Singh M."/>
            <person name="Sahoo L."/>
            <person name="Jayasankar P."/>
            <person name="Meher P.K."/>
            <person name="Koringa P.G."/>
            <person name="Iquebal M.A."/>
            <person name="Das S.P."/>
            <person name="Bit A."/>
            <person name="Patnaik S."/>
            <person name="Patel N."/>
            <person name="Shah T.M."/>
            <person name="Hinsu A."/>
            <person name="Jena J.K."/>
        </authorList>
    </citation>
    <scope>NUCLEOTIDE SEQUENCE</scope>
    <source>
        <strain evidence="2">CIFAMagur01</strain>
        <tissue evidence="2">Testis</tissue>
    </source>
</reference>
<evidence type="ECO:0000313" key="3">
    <source>
        <dbReference type="Proteomes" id="UP000727407"/>
    </source>
</evidence>
<protein>
    <submittedName>
        <fullName evidence="2">Uncharacterized protein</fullName>
    </submittedName>
</protein>
<proteinExistence type="predicted"/>
<organism evidence="2 3">
    <name type="scientific">Clarias magur</name>
    <name type="common">Asian catfish</name>
    <name type="synonym">Macropteronotus magur</name>
    <dbReference type="NCBI Taxonomy" id="1594786"/>
    <lineage>
        <taxon>Eukaryota</taxon>
        <taxon>Metazoa</taxon>
        <taxon>Chordata</taxon>
        <taxon>Craniata</taxon>
        <taxon>Vertebrata</taxon>
        <taxon>Euteleostomi</taxon>
        <taxon>Actinopterygii</taxon>
        <taxon>Neopterygii</taxon>
        <taxon>Teleostei</taxon>
        <taxon>Ostariophysi</taxon>
        <taxon>Siluriformes</taxon>
        <taxon>Clariidae</taxon>
        <taxon>Clarias</taxon>
    </lineage>
</organism>
<name>A0A8J4TQ98_CLAMG</name>